<keyword evidence="9" id="KW-1185">Reference proteome</keyword>
<dbReference type="EMBL" id="WEGK01000009">
    <property type="protein sequence ID" value="MQY21115.1"/>
    <property type="molecule type" value="Genomic_DNA"/>
</dbReference>
<dbReference type="Gene3D" id="1.20.1250.20">
    <property type="entry name" value="MFS general substrate transporter like domains"/>
    <property type="match status" value="1"/>
</dbReference>
<feature type="domain" description="Major facilitator superfamily (MFS) profile" evidence="7">
    <location>
        <begin position="27"/>
        <end position="455"/>
    </location>
</feature>
<dbReference type="InterPro" id="IPR011701">
    <property type="entry name" value="MFS"/>
</dbReference>
<dbReference type="OrthoDB" id="9787026at2"/>
<dbReference type="SUPFAM" id="SSF103473">
    <property type="entry name" value="MFS general substrate transporter"/>
    <property type="match status" value="1"/>
</dbReference>
<feature type="transmembrane region" description="Helical" evidence="6">
    <location>
        <begin position="365"/>
        <end position="389"/>
    </location>
</feature>
<feature type="transmembrane region" description="Helical" evidence="6">
    <location>
        <begin position="271"/>
        <end position="289"/>
    </location>
</feature>
<keyword evidence="2 6" id="KW-0812">Transmembrane</keyword>
<feature type="transmembrane region" description="Helical" evidence="6">
    <location>
        <begin position="160"/>
        <end position="180"/>
    </location>
</feature>
<dbReference type="PROSITE" id="PS50850">
    <property type="entry name" value="MFS"/>
    <property type="match status" value="1"/>
</dbReference>
<accession>A0A7K0D5S9</accession>
<dbReference type="PANTHER" id="PTHR23508">
    <property type="entry name" value="CARBOXYLIC ACID TRANSPORTER PROTEIN HOMOLOG"/>
    <property type="match status" value="1"/>
</dbReference>
<feature type="transmembrane region" description="Helical" evidence="6">
    <location>
        <begin position="186"/>
        <end position="205"/>
    </location>
</feature>
<feature type="region of interest" description="Disordered" evidence="5">
    <location>
        <begin position="1"/>
        <end position="20"/>
    </location>
</feature>
<evidence type="ECO:0000256" key="6">
    <source>
        <dbReference type="SAM" id="Phobius"/>
    </source>
</evidence>
<gene>
    <name evidence="8" type="primary">yjhB_2</name>
    <name evidence="8" type="ORF">NRB20_42240</name>
</gene>
<feature type="compositionally biased region" description="Polar residues" evidence="5">
    <location>
        <begin position="11"/>
        <end position="20"/>
    </location>
</feature>
<keyword evidence="3 6" id="KW-1133">Transmembrane helix</keyword>
<feature type="transmembrane region" description="Helical" evidence="6">
    <location>
        <begin position="69"/>
        <end position="90"/>
    </location>
</feature>
<organism evidence="8 9">
    <name type="scientific">Nocardia macrotermitis</name>
    <dbReference type="NCBI Taxonomy" id="2585198"/>
    <lineage>
        <taxon>Bacteria</taxon>
        <taxon>Bacillati</taxon>
        <taxon>Actinomycetota</taxon>
        <taxon>Actinomycetes</taxon>
        <taxon>Mycobacteriales</taxon>
        <taxon>Nocardiaceae</taxon>
        <taxon>Nocardia</taxon>
    </lineage>
</organism>
<proteinExistence type="predicted"/>
<evidence type="ECO:0000313" key="8">
    <source>
        <dbReference type="EMBL" id="MQY21115.1"/>
    </source>
</evidence>
<evidence type="ECO:0000256" key="2">
    <source>
        <dbReference type="ARBA" id="ARBA00022692"/>
    </source>
</evidence>
<feature type="transmembrane region" description="Helical" evidence="6">
    <location>
        <begin position="430"/>
        <end position="451"/>
    </location>
</feature>
<dbReference type="PANTHER" id="PTHR23508:SF10">
    <property type="entry name" value="CARBOXYLIC ACID TRANSPORTER PROTEIN HOMOLOG"/>
    <property type="match status" value="1"/>
</dbReference>
<feature type="transmembrane region" description="Helical" evidence="6">
    <location>
        <begin position="27"/>
        <end position="49"/>
    </location>
</feature>
<dbReference type="AlphaFoldDB" id="A0A7K0D5S9"/>
<comment type="subcellular location">
    <subcellularLocation>
        <location evidence="1">Cell membrane</location>
        <topology evidence="1">Multi-pass membrane protein</topology>
    </subcellularLocation>
</comment>
<evidence type="ECO:0000259" key="7">
    <source>
        <dbReference type="PROSITE" id="PS50850"/>
    </source>
</evidence>
<dbReference type="GO" id="GO:0046943">
    <property type="term" value="F:carboxylic acid transmembrane transporter activity"/>
    <property type="evidence" value="ECO:0007669"/>
    <property type="project" value="TreeGrafter"/>
</dbReference>
<dbReference type="GO" id="GO:0005886">
    <property type="term" value="C:plasma membrane"/>
    <property type="evidence" value="ECO:0007669"/>
    <property type="project" value="UniProtKB-SubCell"/>
</dbReference>
<evidence type="ECO:0000313" key="9">
    <source>
        <dbReference type="Proteomes" id="UP000438448"/>
    </source>
</evidence>
<dbReference type="InterPro" id="IPR036259">
    <property type="entry name" value="MFS_trans_sf"/>
</dbReference>
<dbReference type="Pfam" id="PF07690">
    <property type="entry name" value="MFS_1"/>
    <property type="match status" value="1"/>
</dbReference>
<feature type="transmembrane region" description="Helical" evidence="6">
    <location>
        <begin position="129"/>
        <end position="148"/>
    </location>
</feature>
<feature type="transmembrane region" description="Helical" evidence="6">
    <location>
        <begin position="401"/>
        <end position="424"/>
    </location>
</feature>
<evidence type="ECO:0000256" key="5">
    <source>
        <dbReference type="SAM" id="MobiDB-lite"/>
    </source>
</evidence>
<sequence>MTIDDDPAQAASDNTSAPPLTSAQRRAFWGSFGGWAMDGFNWTVFGLVLAPTMTELLPRAGIAANSANIGWYGQISAALFLLGWGCSAIWGPLADRFGRMPAMTASIAMYGVFTALAGLATNLWEWNAFRFLAAIGVGGEWAMAGTLLAEVLPERVRARFGGLMHSAAYVGVLIVSALYLAAGPQLGWRGMFLIGGIPALAVFIIRRTTPEPERWRRVAGRLADETQGAANRRSGAEAKDVDSAEHDRKSFWQPVIEVLTPPYRARTLGNLALLVVCVIGLWAGSTYVPTAITELAHHAGYGSAATVRLAGISSMTVAAFTILGCVLIPRVADRFGRRVALAGLFVLMAIGAVGVYGIAYPAHSIVLTFVFLPILGLGGANFAIFTIWLPEQYPTRMRATAFAFTTTLSRWFAAAGTFLIGYGIHASGSLAIPLSATAVVFLIGIAMVGLAPETRGQALPD</sequence>
<dbReference type="RefSeq" id="WP_153411852.1">
    <property type="nucleotide sequence ID" value="NZ_WEGK01000009.1"/>
</dbReference>
<evidence type="ECO:0000256" key="4">
    <source>
        <dbReference type="ARBA" id="ARBA00023136"/>
    </source>
</evidence>
<dbReference type="InterPro" id="IPR020846">
    <property type="entry name" value="MFS_dom"/>
</dbReference>
<feature type="transmembrane region" description="Helical" evidence="6">
    <location>
        <begin position="340"/>
        <end position="359"/>
    </location>
</feature>
<feature type="transmembrane region" description="Helical" evidence="6">
    <location>
        <begin position="309"/>
        <end position="328"/>
    </location>
</feature>
<protein>
    <submittedName>
        <fullName evidence="8">Putative metabolite transport protein YjhB</fullName>
    </submittedName>
</protein>
<dbReference type="Proteomes" id="UP000438448">
    <property type="component" value="Unassembled WGS sequence"/>
</dbReference>
<evidence type="ECO:0000256" key="1">
    <source>
        <dbReference type="ARBA" id="ARBA00004651"/>
    </source>
</evidence>
<keyword evidence="4 6" id="KW-0472">Membrane</keyword>
<evidence type="ECO:0000256" key="3">
    <source>
        <dbReference type="ARBA" id="ARBA00022989"/>
    </source>
</evidence>
<name>A0A7K0D5S9_9NOCA</name>
<comment type="caution">
    <text evidence="8">The sequence shown here is derived from an EMBL/GenBank/DDBJ whole genome shotgun (WGS) entry which is preliminary data.</text>
</comment>
<reference evidence="8 9" key="1">
    <citation type="submission" date="2019-10" db="EMBL/GenBank/DDBJ databases">
        <title>Nocardia macrotermitis sp. nov. and Nocardia aurantia sp. nov., isolated from the gut of fungus growing-termite Macrotermes natalensis.</title>
        <authorList>
            <person name="Benndorf R."/>
            <person name="Schwitalla J."/>
            <person name="Martin K."/>
            <person name="De Beer W."/>
            <person name="Kaster A.-K."/>
            <person name="Vollmers J."/>
            <person name="Poulsen M."/>
            <person name="Beemelmanns C."/>
        </authorList>
    </citation>
    <scope>NUCLEOTIDE SEQUENCE [LARGE SCALE GENOMIC DNA]</scope>
    <source>
        <strain evidence="8 9">RB20</strain>
    </source>
</reference>
<feature type="transmembrane region" description="Helical" evidence="6">
    <location>
        <begin position="102"/>
        <end position="123"/>
    </location>
</feature>